<reference evidence="8 9" key="1">
    <citation type="submission" date="2016-10" db="EMBL/GenBank/DDBJ databases">
        <title>Draft genome sequences of four alkaliphilic bacteria belonging to the Anaerobacillus genus.</title>
        <authorList>
            <person name="Bassil N.M."/>
            <person name="Lloyd J.R."/>
        </authorList>
    </citation>
    <scope>NUCLEOTIDE SEQUENCE [LARGE SCALE GENOMIC DNA]</scope>
    <source>
        <strain evidence="8 9">DSM 22531</strain>
    </source>
</reference>
<feature type="binding site" evidence="5">
    <location>
        <position position="190"/>
    </location>
    <ligand>
        <name>S-adenosyl-L-methionine</name>
        <dbReference type="ChEBI" id="CHEBI:59789"/>
    </ligand>
</feature>
<feature type="binding site" evidence="5">
    <location>
        <position position="146"/>
    </location>
    <ligand>
        <name>S-adenosyl-L-methionine</name>
        <dbReference type="ChEBI" id="CHEBI:59789"/>
    </ligand>
</feature>
<comment type="similarity">
    <text evidence="5">Belongs to the protein N5-glutamine methyltransferase family. PrmC subfamily.</text>
</comment>
<feature type="domain" description="Methyltransferase small" evidence="6">
    <location>
        <begin position="110"/>
        <end position="198"/>
    </location>
</feature>
<dbReference type="Proteomes" id="UP000180057">
    <property type="component" value="Unassembled WGS sequence"/>
</dbReference>
<evidence type="ECO:0000313" key="8">
    <source>
        <dbReference type="EMBL" id="OIJ22483.1"/>
    </source>
</evidence>
<sequence>MKIFEALRWASSFLTEYGFQHQPIAEILLKHYLKIDRSKLFQMMQDELPQDVEQTFKEAIKQVSEGVPVQHITGFEDFYGRKFTVNEHVLIPRPETEELVLGLIQRIDKHFADQQRVSVVDVGTGSGAIAITLALENRKLDVTTVDISLAAINVAKQNAEKLSAAVRFLEGDLLSPVIAEKKTVDVVVSNPPYISEADFELLDDNVRVHEPTLALVGGISGYELYERLVAQIPNVLKKKGIIAFEVGVGQSERVEALIKGEFPHANTEIVYDINGKDRMVFASMI</sequence>
<accession>A0A1S2MDI8</accession>
<comment type="caution">
    <text evidence="5">Lacks conserved residue(s) required for the propagation of feature annotation.</text>
</comment>
<dbReference type="EC" id="2.1.1.297" evidence="5"/>
<keyword evidence="1 5" id="KW-0489">Methyltransferase</keyword>
<evidence type="ECO:0000259" key="6">
    <source>
        <dbReference type="Pfam" id="PF05175"/>
    </source>
</evidence>
<dbReference type="NCBIfam" id="TIGR00536">
    <property type="entry name" value="hemK_fam"/>
    <property type="match status" value="1"/>
</dbReference>
<dbReference type="OrthoDB" id="9800643at2"/>
<dbReference type="HAMAP" id="MF_02126">
    <property type="entry name" value="RF_methyltr_PrmC"/>
    <property type="match status" value="1"/>
</dbReference>
<evidence type="ECO:0000259" key="7">
    <source>
        <dbReference type="Pfam" id="PF17827"/>
    </source>
</evidence>
<dbReference type="PROSITE" id="PS00092">
    <property type="entry name" value="N6_MTASE"/>
    <property type="match status" value="1"/>
</dbReference>
<dbReference type="GO" id="GO:0003676">
    <property type="term" value="F:nucleic acid binding"/>
    <property type="evidence" value="ECO:0007669"/>
    <property type="project" value="InterPro"/>
</dbReference>
<comment type="function">
    <text evidence="5">Methylates the class 1 translation termination release factors RF1/PrfA and RF2/PrfB on the glutamine residue of the universally conserved GGQ motif.</text>
</comment>
<gene>
    <name evidence="5" type="primary">prmC</name>
    <name evidence="8" type="ORF">BKP45_03665</name>
</gene>
<evidence type="ECO:0000256" key="1">
    <source>
        <dbReference type="ARBA" id="ARBA00022603"/>
    </source>
</evidence>
<organism evidence="8 9">
    <name type="scientific">Anaerobacillus alkalidiazotrophicus</name>
    <dbReference type="NCBI Taxonomy" id="472963"/>
    <lineage>
        <taxon>Bacteria</taxon>
        <taxon>Bacillati</taxon>
        <taxon>Bacillota</taxon>
        <taxon>Bacilli</taxon>
        <taxon>Bacillales</taxon>
        <taxon>Bacillaceae</taxon>
        <taxon>Anaerobacillus</taxon>
    </lineage>
</organism>
<dbReference type="AlphaFoldDB" id="A0A1S2MDI8"/>
<dbReference type="InterPro" id="IPR002052">
    <property type="entry name" value="DNA_methylase_N6_adenine_CS"/>
</dbReference>
<feature type="binding site" evidence="5">
    <location>
        <begin position="190"/>
        <end position="193"/>
    </location>
    <ligand>
        <name>substrate</name>
    </ligand>
</feature>
<dbReference type="Gene3D" id="3.40.50.150">
    <property type="entry name" value="Vaccinia Virus protein VP39"/>
    <property type="match status" value="1"/>
</dbReference>
<dbReference type="InterPro" id="IPR050320">
    <property type="entry name" value="N5-glutamine_MTase"/>
</dbReference>
<keyword evidence="3 5" id="KW-0949">S-adenosyl-L-methionine</keyword>
<dbReference type="PANTHER" id="PTHR18895">
    <property type="entry name" value="HEMK METHYLTRANSFERASE"/>
    <property type="match status" value="1"/>
</dbReference>
<dbReference type="NCBIfam" id="TIGR03534">
    <property type="entry name" value="RF_mod_PrmC"/>
    <property type="match status" value="1"/>
</dbReference>
<dbReference type="InterPro" id="IPR019874">
    <property type="entry name" value="RF_methyltr_PrmC"/>
</dbReference>
<dbReference type="STRING" id="472963.BKP45_03665"/>
<proteinExistence type="inferred from homology"/>
<evidence type="ECO:0000256" key="4">
    <source>
        <dbReference type="ARBA" id="ARBA00048391"/>
    </source>
</evidence>
<dbReference type="Gene3D" id="1.10.8.10">
    <property type="entry name" value="DNA helicase RuvA subunit, C-terminal domain"/>
    <property type="match status" value="1"/>
</dbReference>
<dbReference type="Pfam" id="PF17827">
    <property type="entry name" value="PrmC_N"/>
    <property type="match status" value="1"/>
</dbReference>
<keyword evidence="9" id="KW-1185">Reference proteome</keyword>
<protein>
    <recommendedName>
        <fullName evidence="5">Release factor glutamine methyltransferase</fullName>
        <shortName evidence="5">RF MTase</shortName>
        <ecNumber evidence="5">2.1.1.297</ecNumber>
    </recommendedName>
    <alternativeName>
        <fullName evidence="5">N5-glutamine methyltransferase PrmC</fullName>
    </alternativeName>
    <alternativeName>
        <fullName evidence="5">Protein-(glutamine-N5) MTase PrmC</fullName>
    </alternativeName>
    <alternativeName>
        <fullName evidence="5">Protein-glutamine N-methyltransferase PrmC</fullName>
    </alternativeName>
</protein>
<dbReference type="InterPro" id="IPR029063">
    <property type="entry name" value="SAM-dependent_MTases_sf"/>
</dbReference>
<dbReference type="SUPFAM" id="SSF53335">
    <property type="entry name" value="S-adenosyl-L-methionine-dependent methyltransferases"/>
    <property type="match status" value="1"/>
</dbReference>
<dbReference type="PANTHER" id="PTHR18895:SF74">
    <property type="entry name" value="MTRF1L RELEASE FACTOR GLUTAMINE METHYLTRANSFERASE"/>
    <property type="match status" value="1"/>
</dbReference>
<evidence type="ECO:0000256" key="2">
    <source>
        <dbReference type="ARBA" id="ARBA00022679"/>
    </source>
</evidence>
<dbReference type="InterPro" id="IPR007848">
    <property type="entry name" value="Small_mtfrase_dom"/>
</dbReference>
<dbReference type="GO" id="GO:0032259">
    <property type="term" value="P:methylation"/>
    <property type="evidence" value="ECO:0007669"/>
    <property type="project" value="UniProtKB-KW"/>
</dbReference>
<evidence type="ECO:0000256" key="3">
    <source>
        <dbReference type="ARBA" id="ARBA00022691"/>
    </source>
</evidence>
<comment type="catalytic activity">
    <reaction evidence="4 5">
        <text>L-glutaminyl-[peptide chain release factor] + S-adenosyl-L-methionine = N(5)-methyl-L-glutaminyl-[peptide chain release factor] + S-adenosyl-L-homocysteine + H(+)</text>
        <dbReference type="Rhea" id="RHEA:42896"/>
        <dbReference type="Rhea" id="RHEA-COMP:10271"/>
        <dbReference type="Rhea" id="RHEA-COMP:10272"/>
        <dbReference type="ChEBI" id="CHEBI:15378"/>
        <dbReference type="ChEBI" id="CHEBI:30011"/>
        <dbReference type="ChEBI" id="CHEBI:57856"/>
        <dbReference type="ChEBI" id="CHEBI:59789"/>
        <dbReference type="ChEBI" id="CHEBI:61891"/>
        <dbReference type="EC" id="2.1.1.297"/>
    </reaction>
</comment>
<dbReference type="EMBL" id="MLQS01000001">
    <property type="protein sequence ID" value="OIJ22483.1"/>
    <property type="molecule type" value="Genomic_DNA"/>
</dbReference>
<dbReference type="InterPro" id="IPR004556">
    <property type="entry name" value="HemK-like"/>
</dbReference>
<keyword evidence="2 5" id="KW-0808">Transferase</keyword>
<evidence type="ECO:0000256" key="5">
    <source>
        <dbReference type="HAMAP-Rule" id="MF_02126"/>
    </source>
</evidence>
<dbReference type="Pfam" id="PF05175">
    <property type="entry name" value="MTS"/>
    <property type="match status" value="1"/>
</dbReference>
<dbReference type="RefSeq" id="WP_071389037.1">
    <property type="nucleotide sequence ID" value="NZ_MLQS01000001.1"/>
</dbReference>
<dbReference type="CDD" id="cd02440">
    <property type="entry name" value="AdoMet_MTases"/>
    <property type="match status" value="1"/>
</dbReference>
<comment type="caution">
    <text evidence="8">The sequence shown here is derived from an EMBL/GenBank/DDBJ whole genome shotgun (WGS) entry which is preliminary data.</text>
</comment>
<name>A0A1S2MDI8_9BACI</name>
<evidence type="ECO:0000313" key="9">
    <source>
        <dbReference type="Proteomes" id="UP000180057"/>
    </source>
</evidence>
<dbReference type="InterPro" id="IPR040758">
    <property type="entry name" value="PrmC_N"/>
</dbReference>
<feature type="binding site" evidence="5">
    <location>
        <begin position="123"/>
        <end position="127"/>
    </location>
    <ligand>
        <name>S-adenosyl-L-methionine</name>
        <dbReference type="ChEBI" id="CHEBI:59789"/>
    </ligand>
</feature>
<dbReference type="GO" id="GO:0102559">
    <property type="term" value="F:peptide chain release factor N(5)-glutamine methyltransferase activity"/>
    <property type="evidence" value="ECO:0007669"/>
    <property type="project" value="UniProtKB-EC"/>
</dbReference>
<feature type="domain" description="Release factor glutamine methyltransferase N-terminal" evidence="7">
    <location>
        <begin position="5"/>
        <end position="74"/>
    </location>
</feature>